<comment type="caution">
    <text evidence="1">The sequence shown here is derived from an EMBL/GenBank/DDBJ whole genome shotgun (WGS) entry which is preliminary data.</text>
</comment>
<organism evidence="1 2">
    <name type="scientific">Blautia hominis</name>
    <dbReference type="NCBI Taxonomy" id="2025493"/>
    <lineage>
        <taxon>Bacteria</taxon>
        <taxon>Bacillati</taxon>
        <taxon>Bacillota</taxon>
        <taxon>Clostridia</taxon>
        <taxon>Lachnospirales</taxon>
        <taxon>Lachnospiraceae</taxon>
        <taxon>Blautia</taxon>
    </lineage>
</organism>
<accession>A0ABQ0BA74</accession>
<name>A0ABQ0BA74_9FIRM</name>
<sequence length="109" mass="12992">MPQYYHSYHSDNTLDSNERRFREAGEQFIRLKSQYTYKNYIQEYPSSPDVWRGYCKSYLDEVLCNNAGKVYSAYQKAYNSSPSIFQYYNNALKIADEQTRGIIEAEFFN</sequence>
<gene>
    <name evidence="1" type="ORF">K040078D81_24660</name>
</gene>
<dbReference type="RefSeq" id="WP_390405612.1">
    <property type="nucleotide sequence ID" value="NZ_BAABYW010000001.1"/>
</dbReference>
<evidence type="ECO:0000313" key="2">
    <source>
        <dbReference type="Proteomes" id="UP001600943"/>
    </source>
</evidence>
<dbReference type="Proteomes" id="UP001600943">
    <property type="component" value="Unassembled WGS sequence"/>
</dbReference>
<keyword evidence="2" id="KW-1185">Reference proteome</keyword>
<proteinExistence type="predicted"/>
<dbReference type="EMBL" id="BAABYW010000001">
    <property type="protein sequence ID" value="GAA6408349.1"/>
    <property type="molecule type" value="Genomic_DNA"/>
</dbReference>
<reference evidence="1 2" key="1">
    <citation type="submission" date="2024-04" db="EMBL/GenBank/DDBJ databases">
        <title>Defined microbial consortia suppress multidrug-resistant proinflammatory Enterobacteriaceae via ecological control.</title>
        <authorList>
            <person name="Furuichi M."/>
            <person name="Kawaguchi T."/>
            <person name="Pust M."/>
            <person name="Yasuma K."/>
            <person name="Plichta D."/>
            <person name="Hasegawa N."/>
            <person name="Ohya T."/>
            <person name="Bhattarai S."/>
            <person name="Sasajima S."/>
            <person name="Aoto Y."/>
            <person name="Tuganbaev T."/>
            <person name="Yaginuma M."/>
            <person name="Ueda M."/>
            <person name="Okahashi N."/>
            <person name="Amafuji K."/>
            <person name="Kiridooshi Y."/>
            <person name="Sugita K."/>
            <person name="Strazar M."/>
            <person name="Skelly A."/>
            <person name="Suda W."/>
            <person name="Hattori M."/>
            <person name="Nakamoto N."/>
            <person name="Caballero S."/>
            <person name="Norman J."/>
            <person name="Olle B."/>
            <person name="Tanoue T."/>
            <person name="Arita M."/>
            <person name="Bucci V."/>
            <person name="Atarashi K."/>
            <person name="Xavier R."/>
            <person name="Honda K."/>
        </authorList>
    </citation>
    <scope>NUCLEOTIDE SEQUENCE [LARGE SCALE GENOMIC DNA]</scope>
    <source>
        <strain evidence="2">k04-0078-D8-1</strain>
    </source>
</reference>
<evidence type="ECO:0000313" key="1">
    <source>
        <dbReference type="EMBL" id="GAA6408349.1"/>
    </source>
</evidence>
<protein>
    <submittedName>
        <fullName evidence="1">Uncharacterized protein</fullName>
    </submittedName>
</protein>